<evidence type="ECO:0000256" key="2">
    <source>
        <dbReference type="ARBA" id="ARBA00022448"/>
    </source>
</evidence>
<gene>
    <name evidence="7" type="primary">atpE</name>
    <name evidence="9" type="ORF">GAH_00901</name>
</gene>
<comment type="subunit">
    <text evidence="7">Has multiple subunits with at least A(3), B(3), C, D, E, F, H, I and proteolipid K(x).</text>
</comment>
<evidence type="ECO:0000256" key="1">
    <source>
        <dbReference type="ARBA" id="ARBA00005901"/>
    </source>
</evidence>
<feature type="coiled-coil region" evidence="8">
    <location>
        <begin position="22"/>
        <end position="92"/>
    </location>
</feature>
<evidence type="ECO:0000313" key="10">
    <source>
        <dbReference type="Proteomes" id="UP000034723"/>
    </source>
</evidence>
<dbReference type="EMBL" id="CP011267">
    <property type="protein sequence ID" value="AKG91771.1"/>
    <property type="molecule type" value="Genomic_DNA"/>
</dbReference>
<dbReference type="Gene3D" id="1.20.5.620">
    <property type="entry name" value="F1F0 ATP synthase subunit B, membrane domain"/>
    <property type="match status" value="1"/>
</dbReference>
<evidence type="ECO:0000256" key="8">
    <source>
        <dbReference type="SAM" id="Coils"/>
    </source>
</evidence>
<organism evidence="9 10">
    <name type="scientific">Geoglobus ahangari</name>
    <dbReference type="NCBI Taxonomy" id="113653"/>
    <lineage>
        <taxon>Archaea</taxon>
        <taxon>Methanobacteriati</taxon>
        <taxon>Methanobacteriota</taxon>
        <taxon>Archaeoglobi</taxon>
        <taxon>Archaeoglobales</taxon>
        <taxon>Archaeoglobaceae</taxon>
        <taxon>Geoglobus</taxon>
    </lineage>
</organism>
<dbReference type="Gene3D" id="3.30.2320.30">
    <property type="entry name" value="ATP synthase, E subunit, C-terminal"/>
    <property type="match status" value="1"/>
</dbReference>
<keyword evidence="4 7" id="KW-0406">Ion transport</keyword>
<dbReference type="GO" id="GO:0042777">
    <property type="term" value="P:proton motive force-driven plasma membrane ATP synthesis"/>
    <property type="evidence" value="ECO:0007669"/>
    <property type="project" value="UniProtKB-UniRule"/>
</dbReference>
<dbReference type="SUPFAM" id="SSF160527">
    <property type="entry name" value="V-type ATPase subunit E-like"/>
    <property type="match status" value="1"/>
</dbReference>
<dbReference type="GO" id="GO:0046961">
    <property type="term" value="F:proton-transporting ATPase activity, rotational mechanism"/>
    <property type="evidence" value="ECO:0007669"/>
    <property type="project" value="InterPro"/>
</dbReference>
<evidence type="ECO:0000256" key="7">
    <source>
        <dbReference type="HAMAP-Rule" id="MF_00311"/>
    </source>
</evidence>
<dbReference type="AlphaFoldDB" id="A0A0F7DBV9"/>
<evidence type="ECO:0000256" key="5">
    <source>
        <dbReference type="ARBA" id="ARBA00023136"/>
    </source>
</evidence>
<accession>A0A0F7DBV9</accession>
<keyword evidence="7" id="KW-1003">Cell membrane</keyword>
<dbReference type="KEGG" id="gah:GAH_00901"/>
<comment type="similarity">
    <text evidence="1 7">Belongs to the V-ATPase E subunit family.</text>
</comment>
<keyword evidence="10" id="KW-1185">Reference proteome</keyword>
<dbReference type="Proteomes" id="UP000034723">
    <property type="component" value="Chromosome"/>
</dbReference>
<evidence type="ECO:0000256" key="4">
    <source>
        <dbReference type="ARBA" id="ARBA00023065"/>
    </source>
</evidence>
<reference evidence="9 10" key="1">
    <citation type="submission" date="2015-04" db="EMBL/GenBank/DDBJ databases">
        <title>The complete genome sequence of the hyperthermophilic, obligate iron-reducing archaeon Geoglobus ahangari strain 234T.</title>
        <authorList>
            <person name="Manzella M.P."/>
            <person name="Holmes D.E."/>
            <person name="Rocheleau J.M."/>
            <person name="Chung A."/>
            <person name="Reguera G."/>
            <person name="Kashefi K."/>
        </authorList>
    </citation>
    <scope>NUCLEOTIDE SEQUENCE [LARGE SCALE GENOMIC DNA]</scope>
    <source>
        <strain evidence="9 10">234</strain>
    </source>
</reference>
<dbReference type="GeneID" id="24803480"/>
<keyword evidence="5 7" id="KW-0472">Membrane</keyword>
<dbReference type="GO" id="GO:0005524">
    <property type="term" value="F:ATP binding"/>
    <property type="evidence" value="ECO:0007669"/>
    <property type="project" value="UniProtKB-UniRule"/>
</dbReference>
<dbReference type="RefSeq" id="WP_048094937.1">
    <property type="nucleotide sequence ID" value="NZ_CP011267.1"/>
</dbReference>
<dbReference type="InterPro" id="IPR038495">
    <property type="entry name" value="ATPase_E_C"/>
</dbReference>
<keyword evidence="3 7" id="KW-0375">Hydrogen ion transport</keyword>
<dbReference type="HAMAP" id="MF_00311">
    <property type="entry name" value="ATP_synth_E_arch"/>
    <property type="match status" value="1"/>
</dbReference>
<dbReference type="GO" id="GO:0033178">
    <property type="term" value="C:proton-transporting two-sector ATPase complex, catalytic domain"/>
    <property type="evidence" value="ECO:0007669"/>
    <property type="project" value="InterPro"/>
</dbReference>
<dbReference type="GO" id="GO:0046933">
    <property type="term" value="F:proton-transporting ATP synthase activity, rotational mechanism"/>
    <property type="evidence" value="ECO:0007669"/>
    <property type="project" value="UniProtKB-UniRule"/>
</dbReference>
<protein>
    <recommendedName>
        <fullName evidence="7">A-type ATP synthase subunit E</fullName>
    </recommendedName>
</protein>
<comment type="function">
    <text evidence="7">Component of the A-type ATP synthase that produces ATP from ADP in the presence of a proton gradient across the membrane.</text>
</comment>
<evidence type="ECO:0000256" key="3">
    <source>
        <dbReference type="ARBA" id="ARBA00022781"/>
    </source>
</evidence>
<name>A0A0F7DBV9_9EURY</name>
<dbReference type="HOGENOM" id="CLU_120786_0_0_2"/>
<dbReference type="FunCoup" id="A0A0F7DBV9">
    <property type="interactions" value="13"/>
</dbReference>
<dbReference type="InParanoid" id="A0A0F7DBV9"/>
<dbReference type="GO" id="GO:0005886">
    <property type="term" value="C:plasma membrane"/>
    <property type="evidence" value="ECO:0007669"/>
    <property type="project" value="UniProtKB-SubCell"/>
</dbReference>
<comment type="subcellular location">
    <subcellularLocation>
        <location evidence="7">Cell membrane</location>
        <topology evidence="7">Peripheral membrane protein</topology>
    </subcellularLocation>
</comment>
<keyword evidence="6 7" id="KW-0066">ATP synthesis</keyword>
<dbReference type="NCBIfam" id="NF002629">
    <property type="entry name" value="PRK02292.1"/>
    <property type="match status" value="1"/>
</dbReference>
<keyword evidence="2 7" id="KW-0813">Transport</keyword>
<sequence length="183" mass="21381">MPLEPIIEEIVRKGHQQVAEIKSSAEEEAEKIILEAKENAKEILKRAREEAEKEAERLRRQEISSINLEMKKEELNRKREVVENVYQMLVEKVANLDGKEREELLKKLLSKYEGQDYVVYSNKKDEELVKKLTKLEYAGNVDCIGGVVLESKDGEFRINLTFDTLLQEVYESKMKDIYEKLFG</sequence>
<proteinExistence type="inferred from homology"/>
<dbReference type="STRING" id="113653.GAH_00901"/>
<evidence type="ECO:0000313" key="9">
    <source>
        <dbReference type="EMBL" id="AKG91771.1"/>
    </source>
</evidence>
<dbReference type="Pfam" id="PF01991">
    <property type="entry name" value="vATP-synt_E"/>
    <property type="match status" value="1"/>
</dbReference>
<dbReference type="InterPro" id="IPR002842">
    <property type="entry name" value="ATPase_V1_Esu"/>
</dbReference>
<dbReference type="OrthoDB" id="4691at2157"/>
<evidence type="ECO:0000256" key="6">
    <source>
        <dbReference type="ARBA" id="ARBA00023310"/>
    </source>
</evidence>
<keyword evidence="8" id="KW-0175">Coiled coil</keyword>